<dbReference type="EMBL" id="MLIQ01000014">
    <property type="protein sequence ID" value="OHU57037.1"/>
    <property type="molecule type" value="Genomic_DNA"/>
</dbReference>
<comment type="caution">
    <text evidence="1">The sequence shown here is derived from an EMBL/GenBank/DDBJ whole genome shotgun (WGS) entry which is preliminary data.</text>
</comment>
<sequence>MGLSLLPFQPSPRLAVRMKELFDDETGSEAGQESQLSGAPWVGAIPQAWIESRTLSRLFVPPEIKFIDALAAVARVGFTVADLYGPPAVVSTVRRSLRRLAVAEGTSIGGLSYPSRANGSWKVFEIFIDQFEDIRFTDVTPDAYRTVVEEAVDLLGLTI</sequence>
<protein>
    <submittedName>
        <fullName evidence="1">Uncharacterized protein</fullName>
    </submittedName>
</protein>
<organism evidence="1 2">
    <name type="scientific">Mycobacteroides chelonae</name>
    <name type="common">Mycobacterium chelonae</name>
    <dbReference type="NCBI Taxonomy" id="1774"/>
    <lineage>
        <taxon>Bacteria</taxon>
        <taxon>Bacillati</taxon>
        <taxon>Actinomycetota</taxon>
        <taxon>Actinomycetes</taxon>
        <taxon>Mycobacteriales</taxon>
        <taxon>Mycobacteriaceae</taxon>
        <taxon>Mycobacteroides</taxon>
    </lineage>
</organism>
<accession>A0A1S1LJI8</accession>
<evidence type="ECO:0000313" key="2">
    <source>
        <dbReference type="Proteomes" id="UP000180043"/>
    </source>
</evidence>
<dbReference type="Proteomes" id="UP000180043">
    <property type="component" value="Unassembled WGS sequence"/>
</dbReference>
<dbReference type="AlphaFoldDB" id="A0A1S1LJI8"/>
<gene>
    <name evidence="1" type="ORF">BKG82_12640</name>
</gene>
<proteinExistence type="predicted"/>
<evidence type="ECO:0000313" key="1">
    <source>
        <dbReference type="EMBL" id="OHU57037.1"/>
    </source>
</evidence>
<name>A0A1S1LJI8_MYCCH</name>
<reference evidence="1 2" key="1">
    <citation type="submission" date="2016-10" db="EMBL/GenBank/DDBJ databases">
        <title>Evaluation of Human, Veterinary and Environmental Mycobacterium chelonae Isolates by Core Genome Phylogenomic Analysis, Targeted Gene Comparison, and Anti-microbial Susceptibility Patterns: A Tale of Mistaken Identities.</title>
        <authorList>
            <person name="Fogelson S.B."/>
            <person name="Camus A.C."/>
            <person name="Lorenz W."/>
            <person name="Vasireddy R."/>
            <person name="Vasireddy S."/>
            <person name="Smith T."/>
            <person name="Brown-Elliott B.A."/>
            <person name="Wallace R.J.Jr."/>
            <person name="Hasan N.A."/>
            <person name="Reischl U."/>
            <person name="Sanchez S."/>
        </authorList>
    </citation>
    <scope>NUCLEOTIDE SEQUENCE [LARGE SCALE GENOMIC DNA]</scope>
    <source>
        <strain evidence="1 2">15515</strain>
    </source>
</reference>